<evidence type="ECO:0000256" key="1">
    <source>
        <dbReference type="ARBA" id="ARBA00001913"/>
    </source>
</evidence>
<proteinExistence type="inferred from homology"/>
<dbReference type="EC" id="3.6.1.5" evidence="5"/>
<keyword evidence="24" id="KW-1185">Reference proteome</keyword>
<comment type="cofactor">
    <cofactor evidence="2">
        <name>Mg(2+)</name>
        <dbReference type="ChEBI" id="CHEBI:18420"/>
    </cofactor>
</comment>
<keyword evidence="11" id="KW-0106">Calcium</keyword>
<keyword evidence="16" id="KW-1015">Disulfide bond</keyword>
<keyword evidence="13" id="KW-0460">Magnesium</keyword>
<evidence type="ECO:0000256" key="10">
    <source>
        <dbReference type="ARBA" id="ARBA00022801"/>
    </source>
</evidence>
<evidence type="ECO:0000256" key="2">
    <source>
        <dbReference type="ARBA" id="ARBA00001946"/>
    </source>
</evidence>
<evidence type="ECO:0000256" key="9">
    <source>
        <dbReference type="ARBA" id="ARBA00022741"/>
    </source>
</evidence>
<keyword evidence="9 21" id="KW-0547">Nucleotide-binding</keyword>
<evidence type="ECO:0000256" key="4">
    <source>
        <dbReference type="ARBA" id="ARBA00009283"/>
    </source>
</evidence>
<evidence type="ECO:0000256" key="13">
    <source>
        <dbReference type="ARBA" id="ARBA00022842"/>
    </source>
</evidence>
<evidence type="ECO:0000256" key="17">
    <source>
        <dbReference type="ARBA" id="ARBA00023180"/>
    </source>
</evidence>
<dbReference type="GO" id="GO:0017111">
    <property type="term" value="F:ribonucleoside triphosphate phosphatase activity"/>
    <property type="evidence" value="ECO:0007669"/>
    <property type="project" value="TreeGrafter"/>
</dbReference>
<keyword evidence="12 21" id="KW-0067">ATP-binding</keyword>
<evidence type="ECO:0000256" key="15">
    <source>
        <dbReference type="ARBA" id="ARBA00023136"/>
    </source>
</evidence>
<keyword evidence="15" id="KW-0472">Membrane</keyword>
<dbReference type="GO" id="GO:0005886">
    <property type="term" value="C:plasma membrane"/>
    <property type="evidence" value="ECO:0007669"/>
    <property type="project" value="UniProtKB-SubCell"/>
</dbReference>
<name>A0A8C3C209_CAIMO</name>
<dbReference type="Ensembl" id="ENSCMMT00000016305.1">
    <property type="protein sequence ID" value="ENSCMMP00000014810.1"/>
    <property type="gene ID" value="ENSCMMG00000009433.1"/>
</dbReference>
<evidence type="ECO:0000256" key="7">
    <source>
        <dbReference type="ARBA" id="ARBA00022692"/>
    </source>
</evidence>
<dbReference type="GO" id="GO:0004050">
    <property type="term" value="F:apyrase activity"/>
    <property type="evidence" value="ECO:0007669"/>
    <property type="project" value="UniProtKB-EC"/>
</dbReference>
<comment type="cofactor">
    <cofactor evidence="1">
        <name>Ca(2+)</name>
        <dbReference type="ChEBI" id="CHEBI:29108"/>
    </cofactor>
</comment>
<comment type="similarity">
    <text evidence="4 22">Belongs to the GDA1/CD39 NTPase family.</text>
</comment>
<evidence type="ECO:0000256" key="21">
    <source>
        <dbReference type="PIRSR" id="PIRSR600407-2"/>
    </source>
</evidence>
<evidence type="ECO:0000256" key="3">
    <source>
        <dbReference type="ARBA" id="ARBA00004651"/>
    </source>
</evidence>
<evidence type="ECO:0000256" key="22">
    <source>
        <dbReference type="RuleBase" id="RU003833"/>
    </source>
</evidence>
<organism evidence="23 24">
    <name type="scientific">Cairina moschata</name>
    <name type="common">Muscovy duck</name>
    <dbReference type="NCBI Taxonomy" id="8855"/>
    <lineage>
        <taxon>Eukaryota</taxon>
        <taxon>Metazoa</taxon>
        <taxon>Chordata</taxon>
        <taxon>Craniata</taxon>
        <taxon>Vertebrata</taxon>
        <taxon>Euteleostomi</taxon>
        <taxon>Archelosauria</taxon>
        <taxon>Archosauria</taxon>
        <taxon>Dinosauria</taxon>
        <taxon>Saurischia</taxon>
        <taxon>Theropoda</taxon>
        <taxon>Coelurosauria</taxon>
        <taxon>Aves</taxon>
        <taxon>Neognathae</taxon>
        <taxon>Galloanserae</taxon>
        <taxon>Anseriformes</taxon>
        <taxon>Anatidae</taxon>
        <taxon>Anatinae</taxon>
        <taxon>Cairina</taxon>
    </lineage>
</organism>
<keyword evidence="17" id="KW-0325">Glycoprotein</keyword>
<keyword evidence="8" id="KW-0479">Metal-binding</keyword>
<dbReference type="GO" id="GO:0046872">
    <property type="term" value="F:metal ion binding"/>
    <property type="evidence" value="ECO:0007669"/>
    <property type="project" value="UniProtKB-KW"/>
</dbReference>
<keyword evidence="7" id="KW-0812">Transmembrane</keyword>
<evidence type="ECO:0000256" key="14">
    <source>
        <dbReference type="ARBA" id="ARBA00022989"/>
    </source>
</evidence>
<evidence type="ECO:0000256" key="20">
    <source>
        <dbReference type="PIRSR" id="PIRSR600407-1"/>
    </source>
</evidence>
<evidence type="ECO:0000256" key="8">
    <source>
        <dbReference type="ARBA" id="ARBA00022723"/>
    </source>
</evidence>
<keyword evidence="10 22" id="KW-0378">Hydrolase</keyword>
<dbReference type="PANTHER" id="PTHR11782:SF31">
    <property type="entry name" value="ECTONUCLEOSIDE TRIPHOSPHATE DIPHOSPHOHYDROLASE 8"/>
    <property type="match status" value="1"/>
</dbReference>
<dbReference type="GO" id="GO:0045134">
    <property type="term" value="F:UDP phosphatase activity"/>
    <property type="evidence" value="ECO:0007669"/>
    <property type="project" value="TreeGrafter"/>
</dbReference>
<feature type="active site" description="Proton acceptor" evidence="20">
    <location>
        <position position="87"/>
    </location>
</feature>
<dbReference type="InterPro" id="IPR000407">
    <property type="entry name" value="GDA1_CD39_NTPase"/>
</dbReference>
<keyword evidence="6" id="KW-1003">Cell membrane</keyword>
<evidence type="ECO:0000256" key="18">
    <source>
        <dbReference type="ARBA" id="ARBA00039598"/>
    </source>
</evidence>
<evidence type="ECO:0000313" key="24">
    <source>
        <dbReference type="Proteomes" id="UP000694556"/>
    </source>
</evidence>
<evidence type="ECO:0000256" key="11">
    <source>
        <dbReference type="ARBA" id="ARBA00022837"/>
    </source>
</evidence>
<dbReference type="Pfam" id="PF01150">
    <property type="entry name" value="GDA1_CD39"/>
    <property type="match status" value="1"/>
</dbReference>
<evidence type="ECO:0000256" key="12">
    <source>
        <dbReference type="ARBA" id="ARBA00022840"/>
    </source>
</evidence>
<keyword evidence="14" id="KW-1133">Transmembrane helix</keyword>
<dbReference type="GO" id="GO:0009134">
    <property type="term" value="P:nucleoside diphosphate catabolic process"/>
    <property type="evidence" value="ECO:0007669"/>
    <property type="project" value="TreeGrafter"/>
</dbReference>
<dbReference type="PANTHER" id="PTHR11782">
    <property type="entry name" value="ADENOSINE/GUANOSINE DIPHOSPHATASE"/>
    <property type="match status" value="1"/>
</dbReference>
<dbReference type="GO" id="GO:0004382">
    <property type="term" value="F:GDP phosphatase activity"/>
    <property type="evidence" value="ECO:0007669"/>
    <property type="project" value="TreeGrafter"/>
</dbReference>
<evidence type="ECO:0000256" key="16">
    <source>
        <dbReference type="ARBA" id="ARBA00023157"/>
    </source>
</evidence>
<reference evidence="23" key="1">
    <citation type="submission" date="2025-08" db="UniProtKB">
        <authorList>
            <consortium name="Ensembl"/>
        </authorList>
    </citation>
    <scope>IDENTIFICATION</scope>
</reference>
<comment type="subcellular location">
    <subcellularLocation>
        <location evidence="3">Cell membrane</location>
        <topology evidence="3">Multi-pass membrane protein</topology>
    </subcellularLocation>
</comment>
<evidence type="ECO:0000313" key="23">
    <source>
        <dbReference type="Ensembl" id="ENSCMMP00000014810.1"/>
    </source>
</evidence>
<dbReference type="Gene3D" id="3.30.420.150">
    <property type="entry name" value="Exopolyphosphatase. Domain 2"/>
    <property type="match status" value="1"/>
</dbReference>
<accession>A0A8C3C209</accession>
<comment type="catalytic activity">
    <reaction evidence="19">
        <text>a ribonucleoside 5'-triphosphate + 2 H2O = a ribonucleoside 5'-phosphate + 2 phosphate + 2 H(+)</text>
        <dbReference type="Rhea" id="RHEA:36795"/>
        <dbReference type="ChEBI" id="CHEBI:15377"/>
        <dbReference type="ChEBI" id="CHEBI:15378"/>
        <dbReference type="ChEBI" id="CHEBI:43474"/>
        <dbReference type="ChEBI" id="CHEBI:58043"/>
        <dbReference type="ChEBI" id="CHEBI:61557"/>
        <dbReference type="EC" id="3.6.1.5"/>
    </reaction>
</comment>
<dbReference type="Proteomes" id="UP000694556">
    <property type="component" value="Unassembled WGS sequence"/>
</dbReference>
<dbReference type="GO" id="GO:0005524">
    <property type="term" value="F:ATP binding"/>
    <property type="evidence" value="ECO:0007669"/>
    <property type="project" value="UniProtKB-KW"/>
</dbReference>
<feature type="binding site" evidence="21">
    <location>
        <begin position="127"/>
        <end position="131"/>
    </location>
    <ligand>
        <name>ATP</name>
        <dbReference type="ChEBI" id="CHEBI:30616"/>
    </ligand>
</feature>
<reference evidence="23" key="2">
    <citation type="submission" date="2025-09" db="UniProtKB">
        <authorList>
            <consortium name="Ensembl"/>
        </authorList>
    </citation>
    <scope>IDENTIFICATION</scope>
</reference>
<sequence>WEGFKGYVARLKGHFALLAGISGGPICGGEPVTLLLHIFCPYRALPPSLGREQNSTKAEQVFAEVTKAIREYPVDFRGAQILTGNDEGTFGWITVNYLLETLIKHSFTGKWIHPPVEDTIGALDLGGASTQITFLPGTTIDDSNTRALLRLYGTNYSIYTHSYLCYGQTQALKRLMASLHQVIASCLVFSCSQSPDLTELGRQHVLGVMTRGLSAFVQAAVRIADAMGPPSQEPPQVCPNIRAGMKQMESDTWCLTTGTAKAAGAWGPVPGPFCPPALLPCPDGGAVSAQPQSQLLEGLESWRREPTGCHEAGEDTVGFFSICLVGNNLGL</sequence>
<dbReference type="AlphaFoldDB" id="A0A8C3C209"/>
<dbReference type="PROSITE" id="PS01238">
    <property type="entry name" value="GDA1_CD39_NTPASE"/>
    <property type="match status" value="1"/>
</dbReference>
<evidence type="ECO:0000256" key="19">
    <source>
        <dbReference type="ARBA" id="ARBA00049175"/>
    </source>
</evidence>
<evidence type="ECO:0000256" key="6">
    <source>
        <dbReference type="ARBA" id="ARBA00022475"/>
    </source>
</evidence>
<evidence type="ECO:0000256" key="5">
    <source>
        <dbReference type="ARBA" id="ARBA00012148"/>
    </source>
</evidence>
<protein>
    <recommendedName>
        <fullName evidence="18">Ectonucleoside triphosphate diphosphohydrolase 8</fullName>
        <ecNumber evidence="5">3.6.1.5</ecNumber>
    </recommendedName>
</protein>